<keyword evidence="11" id="KW-0496">Mitochondrion</keyword>
<proteinExistence type="inferred from homology"/>
<dbReference type="GO" id="GO:0046872">
    <property type="term" value="F:metal ion binding"/>
    <property type="evidence" value="ECO:0007669"/>
    <property type="project" value="UniProtKB-KW"/>
</dbReference>
<keyword evidence="7" id="KW-0067">ATP-binding</keyword>
<keyword evidence="10" id="KW-0411">Iron-sulfur</keyword>
<evidence type="ECO:0000256" key="10">
    <source>
        <dbReference type="ARBA" id="ARBA00023014"/>
    </source>
</evidence>
<dbReference type="InterPro" id="IPR033756">
    <property type="entry name" value="YlxH/NBP35"/>
</dbReference>
<evidence type="ECO:0000256" key="8">
    <source>
        <dbReference type="ARBA" id="ARBA00022946"/>
    </source>
</evidence>
<dbReference type="Pfam" id="PF10609">
    <property type="entry name" value="ParA"/>
    <property type="match status" value="1"/>
</dbReference>
<comment type="subcellular location">
    <subcellularLocation>
        <location evidence="2">Mitochondrion</location>
    </subcellularLocation>
    <subcellularLocation>
        <location evidence="3">Plastid</location>
    </subcellularLocation>
</comment>
<name>A0A9P0ZLQ4_CUSEU</name>
<evidence type="ECO:0000313" key="15">
    <source>
        <dbReference type="Proteomes" id="UP001152484"/>
    </source>
</evidence>
<evidence type="ECO:0000256" key="5">
    <source>
        <dbReference type="ARBA" id="ARBA00022723"/>
    </source>
</evidence>
<dbReference type="AlphaFoldDB" id="A0A9P0ZLQ4"/>
<evidence type="ECO:0000256" key="13">
    <source>
        <dbReference type="ARBA" id="ARBA00081370"/>
    </source>
</evidence>
<comment type="similarity">
    <text evidence="12">Belongs to the Mrp/NBP35 ATP-binding proteins family.</text>
</comment>
<dbReference type="InterPro" id="IPR044304">
    <property type="entry name" value="NUBPL-like"/>
</dbReference>
<dbReference type="CDD" id="cd02037">
    <property type="entry name" value="Mrp_NBP35"/>
    <property type="match status" value="1"/>
</dbReference>
<reference evidence="14" key="1">
    <citation type="submission" date="2022-07" db="EMBL/GenBank/DDBJ databases">
        <authorList>
            <person name="Macas J."/>
            <person name="Novak P."/>
            <person name="Neumann P."/>
        </authorList>
    </citation>
    <scope>NUCLEOTIDE SEQUENCE</scope>
</reference>
<accession>A0A9P0ZLQ4</accession>
<dbReference type="GO" id="GO:0051539">
    <property type="term" value="F:4 iron, 4 sulfur cluster binding"/>
    <property type="evidence" value="ECO:0007669"/>
    <property type="project" value="UniProtKB-KW"/>
</dbReference>
<dbReference type="PANTHER" id="PTHR42961:SF2">
    <property type="entry name" value="IRON-SULFUR PROTEIN NUBPL"/>
    <property type="match status" value="1"/>
</dbReference>
<dbReference type="InterPro" id="IPR019591">
    <property type="entry name" value="Mrp/NBP35_ATP-bd"/>
</dbReference>
<comment type="caution">
    <text evidence="14">The sequence shown here is derived from an EMBL/GenBank/DDBJ whole genome shotgun (WGS) entry which is preliminary data.</text>
</comment>
<dbReference type="SUPFAM" id="SSF52540">
    <property type="entry name" value="P-loop containing nucleoside triphosphate hydrolases"/>
    <property type="match status" value="1"/>
</dbReference>
<dbReference type="GO" id="GO:0016226">
    <property type="term" value="P:iron-sulfur cluster assembly"/>
    <property type="evidence" value="ECO:0007669"/>
    <property type="project" value="InterPro"/>
</dbReference>
<protein>
    <recommendedName>
        <fullName evidence="13">Nucleotide-binding protein-like</fullName>
    </recommendedName>
</protein>
<gene>
    <name evidence="14" type="ORF">CEURO_LOCUS16617</name>
</gene>
<dbReference type="GO" id="GO:0140663">
    <property type="term" value="F:ATP-dependent FeS chaperone activity"/>
    <property type="evidence" value="ECO:0007669"/>
    <property type="project" value="InterPro"/>
</dbReference>
<dbReference type="Gene3D" id="3.40.50.300">
    <property type="entry name" value="P-loop containing nucleotide triphosphate hydrolases"/>
    <property type="match status" value="1"/>
</dbReference>
<keyword evidence="5" id="KW-0479">Metal-binding</keyword>
<evidence type="ECO:0000256" key="12">
    <source>
        <dbReference type="ARBA" id="ARBA00024036"/>
    </source>
</evidence>
<evidence type="ECO:0000256" key="7">
    <source>
        <dbReference type="ARBA" id="ARBA00022840"/>
    </source>
</evidence>
<keyword evidence="15" id="KW-1185">Reference proteome</keyword>
<keyword evidence="8" id="KW-0809">Transit peptide</keyword>
<dbReference type="OrthoDB" id="1741334at2759"/>
<dbReference type="InterPro" id="IPR027417">
    <property type="entry name" value="P-loop_NTPase"/>
</dbReference>
<evidence type="ECO:0000256" key="3">
    <source>
        <dbReference type="ARBA" id="ARBA00004474"/>
    </source>
</evidence>
<evidence type="ECO:0000256" key="2">
    <source>
        <dbReference type="ARBA" id="ARBA00004173"/>
    </source>
</evidence>
<comment type="cofactor">
    <cofactor evidence="1">
        <name>[4Fe-4S] cluster</name>
        <dbReference type="ChEBI" id="CHEBI:49883"/>
    </cofactor>
</comment>
<evidence type="ECO:0000313" key="14">
    <source>
        <dbReference type="EMBL" id="CAH9104603.1"/>
    </source>
</evidence>
<dbReference type="GO" id="GO:0005759">
    <property type="term" value="C:mitochondrial matrix"/>
    <property type="evidence" value="ECO:0007669"/>
    <property type="project" value="UniProtKB-ARBA"/>
</dbReference>
<dbReference type="FunFam" id="3.40.50.300:FF:000709">
    <property type="entry name" value="Iron-sulfur protein NUBPL isoform X1"/>
    <property type="match status" value="1"/>
</dbReference>
<sequence>MKGISKDYILGRVRGLQTAPKTQNLTIKGIKDIIAVASGKVNLAVTLANKCGLKVGLLDADIYGPSIPLMMRLHGKPEVSHDGKMIPIESYGVKCISMGSLVEEDAAIVWRGPMVMKALEQMTRGVDWGMLDILVVDMPPGTGDAQISISQRLQLSGGLIVSTPQDVALMDARRGVKMFSKVNVPIIGILENMSYFKCPHCNEPSNIFGKGGVRKTAEEMGMKFLGEVPLEVGIRSGCDEGVPIVVSEPSSIVSQVYGDVSEKVVKMLKVMDEEQHFRPQITL</sequence>
<dbReference type="PANTHER" id="PTHR42961">
    <property type="entry name" value="IRON-SULFUR PROTEIN NUBPL"/>
    <property type="match status" value="1"/>
</dbReference>
<evidence type="ECO:0000256" key="1">
    <source>
        <dbReference type="ARBA" id="ARBA00001966"/>
    </source>
</evidence>
<evidence type="ECO:0000256" key="11">
    <source>
        <dbReference type="ARBA" id="ARBA00023128"/>
    </source>
</evidence>
<keyword evidence="6" id="KW-0547">Nucleotide-binding</keyword>
<keyword evidence="4" id="KW-0004">4Fe-4S</keyword>
<dbReference type="EMBL" id="CAMAPE010000046">
    <property type="protein sequence ID" value="CAH9104603.1"/>
    <property type="molecule type" value="Genomic_DNA"/>
</dbReference>
<dbReference type="GO" id="GO:0009536">
    <property type="term" value="C:plastid"/>
    <property type="evidence" value="ECO:0007669"/>
    <property type="project" value="UniProtKB-SubCell"/>
</dbReference>
<dbReference type="GO" id="GO:0005524">
    <property type="term" value="F:ATP binding"/>
    <property type="evidence" value="ECO:0007669"/>
    <property type="project" value="UniProtKB-KW"/>
</dbReference>
<evidence type="ECO:0000256" key="6">
    <source>
        <dbReference type="ARBA" id="ARBA00022741"/>
    </source>
</evidence>
<evidence type="ECO:0000256" key="9">
    <source>
        <dbReference type="ARBA" id="ARBA00023004"/>
    </source>
</evidence>
<organism evidence="14 15">
    <name type="scientific">Cuscuta europaea</name>
    <name type="common">European dodder</name>
    <dbReference type="NCBI Taxonomy" id="41803"/>
    <lineage>
        <taxon>Eukaryota</taxon>
        <taxon>Viridiplantae</taxon>
        <taxon>Streptophyta</taxon>
        <taxon>Embryophyta</taxon>
        <taxon>Tracheophyta</taxon>
        <taxon>Spermatophyta</taxon>
        <taxon>Magnoliopsida</taxon>
        <taxon>eudicotyledons</taxon>
        <taxon>Gunneridae</taxon>
        <taxon>Pentapetalae</taxon>
        <taxon>asterids</taxon>
        <taxon>lamiids</taxon>
        <taxon>Solanales</taxon>
        <taxon>Convolvulaceae</taxon>
        <taxon>Cuscuteae</taxon>
        <taxon>Cuscuta</taxon>
        <taxon>Cuscuta subgen. Cuscuta</taxon>
    </lineage>
</organism>
<dbReference type="GO" id="GO:0032981">
    <property type="term" value="P:mitochondrial respiratory chain complex I assembly"/>
    <property type="evidence" value="ECO:0007669"/>
    <property type="project" value="TreeGrafter"/>
</dbReference>
<dbReference type="HAMAP" id="MF_02040">
    <property type="entry name" value="Mrp_NBP35"/>
    <property type="match status" value="1"/>
</dbReference>
<evidence type="ECO:0000256" key="4">
    <source>
        <dbReference type="ARBA" id="ARBA00022485"/>
    </source>
</evidence>
<dbReference type="Proteomes" id="UP001152484">
    <property type="component" value="Unassembled WGS sequence"/>
</dbReference>
<keyword evidence="9" id="KW-0408">Iron</keyword>